<evidence type="ECO:0000313" key="2">
    <source>
        <dbReference type="Proteomes" id="UP000037178"/>
    </source>
</evidence>
<dbReference type="Proteomes" id="UP000037178">
    <property type="component" value="Unassembled WGS sequence"/>
</dbReference>
<comment type="caution">
    <text evidence="1">The sequence shown here is derived from an EMBL/GenBank/DDBJ whole genome shotgun (WGS) entry which is preliminary data.</text>
</comment>
<dbReference type="STRING" id="1675527.AIOL_000296"/>
<dbReference type="EMBL" id="LFTY01000001">
    <property type="protein sequence ID" value="KMW60143.1"/>
    <property type="molecule type" value="Genomic_DNA"/>
</dbReference>
<evidence type="ECO:0000313" key="1">
    <source>
        <dbReference type="EMBL" id="KMW60143.1"/>
    </source>
</evidence>
<reference evidence="1 2" key="1">
    <citation type="submission" date="2015-06" db="EMBL/GenBank/DDBJ databases">
        <title>Draft genome sequence of an Alphaproteobacteria species associated to the Mediterranean sponge Oscarella lobularis.</title>
        <authorList>
            <person name="Jourda C."/>
            <person name="Santini S."/>
            <person name="Claverie J.-M."/>
        </authorList>
    </citation>
    <scope>NUCLEOTIDE SEQUENCE [LARGE SCALE GENOMIC DNA]</scope>
    <source>
        <strain evidence="1">IGS</strain>
    </source>
</reference>
<dbReference type="PATRIC" id="fig|1675527.3.peg.343"/>
<keyword evidence="2" id="KW-1185">Reference proteome</keyword>
<accession>A0A0J9H3D3</accession>
<organism evidence="1 2">
    <name type="scientific">Candidatus Rhodobacter oscarellae</name>
    <dbReference type="NCBI Taxonomy" id="1675527"/>
    <lineage>
        <taxon>Bacteria</taxon>
        <taxon>Pseudomonadati</taxon>
        <taxon>Pseudomonadota</taxon>
        <taxon>Alphaproteobacteria</taxon>
        <taxon>Rhodobacterales</taxon>
        <taxon>Rhodobacter group</taxon>
        <taxon>Rhodobacter</taxon>
    </lineage>
</organism>
<sequence>MVAPGARCRRHPSAEGAKLLQPQQIPRRNDMQKFCTLTLIAALSFTAACSTKSEKILAPESEATNITLRSGQSRDAILGFRATEVVVTSNKEELEAVPCRIDGTEFFAEFTAPATVNLPSYGPDSKSIRLSCEVEGQKAEKVIAAENLSAAARQGNSVATAVLLSPIVGVAMAASAGKHKDGDAYGYKDIKLEL</sequence>
<protein>
    <submittedName>
        <fullName evidence="1">Site-specific tyrosine recombinase XerC</fullName>
    </submittedName>
</protein>
<proteinExistence type="predicted"/>
<name>A0A0J9H3D3_9RHOB</name>
<gene>
    <name evidence="1" type="ORF">AIOL_000296</name>
</gene>
<dbReference type="AlphaFoldDB" id="A0A0J9H3D3"/>